<proteinExistence type="predicted"/>
<feature type="domain" description="HTH cro/C1-type" evidence="1">
    <location>
        <begin position="33"/>
        <end position="87"/>
    </location>
</feature>
<dbReference type="CDD" id="cd00093">
    <property type="entry name" value="HTH_XRE"/>
    <property type="match status" value="1"/>
</dbReference>
<dbReference type="Proteomes" id="UP000179122">
    <property type="component" value="Unassembled WGS sequence"/>
</dbReference>
<organism evidence="2 3">
    <name type="scientific">Candidatus Nealsonbacteria bacterium RIFCSPLOWO2_12_FULL_39_31</name>
    <dbReference type="NCBI Taxonomy" id="1801676"/>
    <lineage>
        <taxon>Bacteria</taxon>
        <taxon>Candidatus Nealsoniibacteriota</taxon>
    </lineage>
</organism>
<reference evidence="2 3" key="1">
    <citation type="journal article" date="2016" name="Nat. Commun.">
        <title>Thousands of microbial genomes shed light on interconnected biogeochemical processes in an aquifer system.</title>
        <authorList>
            <person name="Anantharaman K."/>
            <person name="Brown C.T."/>
            <person name="Hug L.A."/>
            <person name="Sharon I."/>
            <person name="Castelle C.J."/>
            <person name="Probst A.J."/>
            <person name="Thomas B.C."/>
            <person name="Singh A."/>
            <person name="Wilkins M.J."/>
            <person name="Karaoz U."/>
            <person name="Brodie E.L."/>
            <person name="Williams K.H."/>
            <person name="Hubbard S.S."/>
            <person name="Banfield J.F."/>
        </authorList>
    </citation>
    <scope>NUCLEOTIDE SEQUENCE [LARGE SCALE GENOMIC DNA]</scope>
</reference>
<comment type="caution">
    <text evidence="2">The sequence shown here is derived from an EMBL/GenBank/DDBJ whole genome shotgun (WGS) entry which is preliminary data.</text>
</comment>
<accession>A0A1G2EKT7</accession>
<dbReference type="AlphaFoldDB" id="A0A1G2EKT7"/>
<sequence length="89" mass="10399">MAVWNITQWNNILSNIIPRAIYTKDHNAIVERLKKARFEAGLGQVEVAEKLGKTQSYLSKIESGQRRFDVLQLKEFAKIYKKPLDYFVK</sequence>
<evidence type="ECO:0000313" key="2">
    <source>
        <dbReference type="EMBL" id="OGZ26393.1"/>
    </source>
</evidence>
<dbReference type="InterPro" id="IPR001387">
    <property type="entry name" value="Cro/C1-type_HTH"/>
</dbReference>
<protein>
    <recommendedName>
        <fullName evidence="1">HTH cro/C1-type domain-containing protein</fullName>
    </recommendedName>
</protein>
<dbReference type="SUPFAM" id="SSF47413">
    <property type="entry name" value="lambda repressor-like DNA-binding domains"/>
    <property type="match status" value="1"/>
</dbReference>
<evidence type="ECO:0000259" key="1">
    <source>
        <dbReference type="PROSITE" id="PS50943"/>
    </source>
</evidence>
<name>A0A1G2EKT7_9BACT</name>
<dbReference type="EMBL" id="MHML01000028">
    <property type="protein sequence ID" value="OGZ26393.1"/>
    <property type="molecule type" value="Genomic_DNA"/>
</dbReference>
<dbReference type="PROSITE" id="PS50943">
    <property type="entry name" value="HTH_CROC1"/>
    <property type="match status" value="1"/>
</dbReference>
<gene>
    <name evidence="2" type="ORF">A3F95_01735</name>
</gene>
<dbReference type="SMART" id="SM00530">
    <property type="entry name" value="HTH_XRE"/>
    <property type="match status" value="1"/>
</dbReference>
<evidence type="ECO:0000313" key="3">
    <source>
        <dbReference type="Proteomes" id="UP000179122"/>
    </source>
</evidence>
<dbReference type="Gene3D" id="1.10.260.40">
    <property type="entry name" value="lambda repressor-like DNA-binding domains"/>
    <property type="match status" value="1"/>
</dbReference>
<dbReference type="InterPro" id="IPR010982">
    <property type="entry name" value="Lambda_DNA-bd_dom_sf"/>
</dbReference>
<dbReference type="Pfam" id="PF01381">
    <property type="entry name" value="HTH_3"/>
    <property type="match status" value="1"/>
</dbReference>
<dbReference type="GO" id="GO:0003677">
    <property type="term" value="F:DNA binding"/>
    <property type="evidence" value="ECO:0007669"/>
    <property type="project" value="InterPro"/>
</dbReference>